<evidence type="ECO:0000259" key="2">
    <source>
        <dbReference type="Pfam" id="PF15644"/>
    </source>
</evidence>
<organism evidence="4 5">
    <name type="scientific">Polymorphospora rubra</name>
    <dbReference type="NCBI Taxonomy" id="338584"/>
    <lineage>
        <taxon>Bacteria</taxon>
        <taxon>Bacillati</taxon>
        <taxon>Actinomycetota</taxon>
        <taxon>Actinomycetes</taxon>
        <taxon>Micromonosporales</taxon>
        <taxon>Micromonosporaceae</taxon>
        <taxon>Polymorphospora</taxon>
    </lineage>
</organism>
<protein>
    <recommendedName>
        <fullName evidence="6">Tox-PL domain-containing protein</fullName>
    </recommendedName>
</protein>
<evidence type="ECO:0000259" key="3">
    <source>
        <dbReference type="Pfam" id="PF25547"/>
    </source>
</evidence>
<evidence type="ECO:0000256" key="1">
    <source>
        <dbReference type="SAM" id="MobiDB-lite"/>
    </source>
</evidence>
<dbReference type="InterPro" id="IPR051425">
    <property type="entry name" value="Formin_Homology"/>
</dbReference>
<dbReference type="EMBL" id="AP023359">
    <property type="protein sequence ID" value="BCJ64336.1"/>
    <property type="molecule type" value="Genomic_DNA"/>
</dbReference>
<dbReference type="KEGG" id="pry:Prubr_13570"/>
<accession>A0A810MSX6</accession>
<dbReference type="Proteomes" id="UP000680866">
    <property type="component" value="Chromosome"/>
</dbReference>
<reference evidence="4" key="1">
    <citation type="submission" date="2020-08" db="EMBL/GenBank/DDBJ databases">
        <title>Whole genome shotgun sequence of Polymorphospora rubra NBRC 101157.</title>
        <authorList>
            <person name="Komaki H."/>
            <person name="Tamura T."/>
        </authorList>
    </citation>
    <scope>NUCLEOTIDE SEQUENCE</scope>
    <source>
        <strain evidence="4">NBRC 101157</strain>
    </source>
</reference>
<gene>
    <name evidence="4" type="ORF">Prubr_13570</name>
</gene>
<feature type="region of interest" description="Disordered" evidence="1">
    <location>
        <begin position="766"/>
        <end position="792"/>
    </location>
</feature>
<keyword evidence="5" id="KW-1185">Reference proteome</keyword>
<dbReference type="RefSeq" id="WP_212822580.1">
    <property type="nucleotide sequence ID" value="NZ_AP023359.1"/>
</dbReference>
<dbReference type="InterPro" id="IPR057746">
    <property type="entry name" value="CpnT-like_N"/>
</dbReference>
<feature type="region of interest" description="Disordered" evidence="1">
    <location>
        <begin position="411"/>
        <end position="534"/>
    </location>
</feature>
<evidence type="ECO:0000313" key="5">
    <source>
        <dbReference type="Proteomes" id="UP000680866"/>
    </source>
</evidence>
<dbReference type="InterPro" id="IPR028908">
    <property type="entry name" value="Tox-PL_dom"/>
</dbReference>
<feature type="region of interest" description="Disordered" evidence="1">
    <location>
        <begin position="553"/>
        <end position="638"/>
    </location>
</feature>
<feature type="domain" description="Outer membrane channel protein CpnT-like N-terminal" evidence="3">
    <location>
        <begin position="8"/>
        <end position="166"/>
    </location>
</feature>
<dbReference type="Pfam" id="PF15644">
    <property type="entry name" value="Gln_amidase"/>
    <property type="match status" value="1"/>
</dbReference>
<evidence type="ECO:0008006" key="6">
    <source>
        <dbReference type="Google" id="ProtNLM"/>
    </source>
</evidence>
<proteinExistence type="predicted"/>
<dbReference type="Pfam" id="PF25547">
    <property type="entry name" value="WXG100_2"/>
    <property type="match status" value="1"/>
</dbReference>
<dbReference type="AlphaFoldDB" id="A0A810MSX6"/>
<sequence>MTILPSPIPHPLDLLPWDLPDWAYEGLDWVVGAEWPQGDEKAVWDLADQWYAVAAALAGPRDDAHRAAGEVLAGFGASGAAGTAFGVAWRDLTQGDDAPLPVLQAVSGELGRIVEECGCDIEGAKIEVWIQLGILVVELIALTVVAALTLGAASPAAAAAMAATRLVVQQIFRRLAAQMARKAIREGVREAAERAARDVTGRGLKNFARYAAMQGGKEAGEEVAVDLGTQLHQNGTGRRDGLDARSLGMSAVGGFAGGAAAALATLGPHAAGGAARFGESIGRGMAGEVLAEQAASLATGNGLVALDDAGRAATSGATSAGINHATTELDRNLGTRLDALTAARNLPPTADLPAGTSGGPALAGDGTVAAGGTVAGGGVGGPAAGGGGGAGGPVADGGGAAQRATDGVTGAPVAAGASAGTDKEAVPASAAARPPEPPGFPERAPAEVGGTATDGGLRATGSDARPSADAVSPAGTPPAGSSLAGTVPPGSSPSTADITVHTGAAGHEMPAAEGSTIGGPATGGPTSEGPAMAGAASLTPMVGLAGPSVAAMPTPVGDPPATPPLPAGPVAPAGTVPNPAPAPGAELPVGNPAPTPRTLSAPNPSSAPNPPAAPNPPVPSNPPAESNPPGPATDPSRLSPLYQAILDERERQRYTEYARRERETYEQIRRDDEAARLRAEARESLRRYSDFADEADRLRAAGHVELARVLSATARRENRRSEIRADRADAVLAGRIVPDRHDVADGLDFFRLNHDAGNLFTAPTRADRSALTGSDRPPPVDNTRTYGRRGGLRPPLALHQRELVNRMPRDRDGAVLRTADPRAGGWFQLANDGGPLADPTRSINCLDCTLSFYDTWVHGRPRVSAPRTFDGYAYGNVDFPVDGELDGPGRVEDVTGGRFQQLCPDVSGLPPAVGQERVGAAYGELARQLRAGGHGSYAFLINTWATGASHAWVAINQGGTILFLDPQSGQVSVEEPLYRHSGTGDDGNVTALDVLVLDRNAEPMPLPDHPPGIFNSRPPRTGDEPPLPPPPPPPSPPPPPPPEERPMPPPLADGESPDFNRVYLLESSTTYSRPPPPLNPGAGSGSMLR</sequence>
<dbReference type="PANTHER" id="PTHR45725">
    <property type="entry name" value="FORMIN HOMOLOGY 2 FAMILY MEMBER"/>
    <property type="match status" value="1"/>
</dbReference>
<evidence type="ECO:0000313" key="4">
    <source>
        <dbReference type="EMBL" id="BCJ64336.1"/>
    </source>
</evidence>
<feature type="region of interest" description="Disordered" evidence="1">
    <location>
        <begin position="1001"/>
        <end position="1089"/>
    </location>
</feature>
<feature type="compositionally biased region" description="Pro residues" evidence="1">
    <location>
        <begin position="1025"/>
        <end position="1051"/>
    </location>
</feature>
<feature type="compositionally biased region" description="Pro residues" evidence="1">
    <location>
        <begin position="556"/>
        <end position="569"/>
    </location>
</feature>
<name>A0A810MSX6_9ACTN</name>
<dbReference type="PANTHER" id="PTHR45725:SF1">
    <property type="entry name" value="DISHEVELLED ASSOCIATED ACTIVATOR OF MORPHOGENESIS, ISOFORM D"/>
    <property type="match status" value="1"/>
</dbReference>
<feature type="compositionally biased region" description="Pro residues" evidence="1">
    <location>
        <begin position="605"/>
        <end position="632"/>
    </location>
</feature>
<feature type="domain" description="Tox-PL" evidence="2">
    <location>
        <begin position="844"/>
        <end position="969"/>
    </location>
</feature>